<evidence type="ECO:0000313" key="2">
    <source>
        <dbReference type="EMBL" id="BBI53357.1"/>
    </source>
</evidence>
<evidence type="ECO:0000256" key="1">
    <source>
        <dbReference type="SAM" id="Phobius"/>
    </source>
</evidence>
<feature type="transmembrane region" description="Helical" evidence="1">
    <location>
        <begin position="37"/>
        <end position="55"/>
    </location>
</feature>
<keyword evidence="3" id="KW-1185">Reference proteome</keyword>
<organism evidence="2 3">
    <name type="scientific">Vreelandella olivaria</name>
    <dbReference type="NCBI Taxonomy" id="390919"/>
    <lineage>
        <taxon>Bacteria</taxon>
        <taxon>Pseudomonadati</taxon>
        <taxon>Pseudomonadota</taxon>
        <taxon>Gammaproteobacteria</taxon>
        <taxon>Oceanospirillales</taxon>
        <taxon>Halomonadaceae</taxon>
        <taxon>Vreelandella</taxon>
    </lineage>
</organism>
<evidence type="ECO:0000313" key="3">
    <source>
        <dbReference type="Proteomes" id="UP000289555"/>
    </source>
</evidence>
<keyword evidence="1" id="KW-1133">Transmembrane helix</keyword>
<accession>A0ABN5X9H1</accession>
<dbReference type="EMBL" id="AP019416">
    <property type="protein sequence ID" value="BBI53357.1"/>
    <property type="molecule type" value="Genomic_DNA"/>
</dbReference>
<proteinExistence type="predicted"/>
<gene>
    <name evidence="2" type="ORF">HORIV_57780</name>
</gene>
<name>A0ABN5X9H1_9GAMM</name>
<keyword evidence="1" id="KW-0472">Membrane</keyword>
<feature type="transmembrane region" description="Helical" evidence="1">
    <location>
        <begin position="67"/>
        <end position="88"/>
    </location>
</feature>
<dbReference type="Proteomes" id="UP000289555">
    <property type="component" value="Chromosome"/>
</dbReference>
<sequence>MRARVISRHIPFGNAISRSQTSLLAILGGQLKGTMTIVNFAGVFAGAVSSALLAWDAWNRFQHGNLGAGIALSVASVSSLVVAGSALFKTSPLWLGLGPVGWIALGLSLAAALIAIKLTDNDIEEWLRLGPFGTNGRYDWRNDPADAFERLVSLLPIFVSASSLLEQ</sequence>
<reference evidence="3" key="1">
    <citation type="journal article" date="2019" name="Microbiol. Resour. Announc.">
        <title>Complete Genome Sequence of Halomonas olivaria, a Moderately Halophilic Bacterium Isolated from Olive Processing Effluents, Obtained by Nanopore Sequencing.</title>
        <authorList>
            <person name="Nagata S."/>
            <person name="Ii K.M."/>
            <person name="Tsukimi T."/>
            <person name="Miura M.C."/>
            <person name="Galipon J."/>
            <person name="Arakawa K."/>
        </authorList>
    </citation>
    <scope>NUCLEOTIDE SEQUENCE [LARGE SCALE GENOMIC DNA]</scope>
    <source>
        <strain evidence="3">TYRC17</strain>
    </source>
</reference>
<keyword evidence="1" id="KW-0812">Transmembrane</keyword>
<protein>
    <submittedName>
        <fullName evidence="2">Uncharacterized protein</fullName>
    </submittedName>
</protein>
<feature type="transmembrane region" description="Helical" evidence="1">
    <location>
        <begin position="100"/>
        <end position="119"/>
    </location>
</feature>